<dbReference type="OrthoDB" id="3366421at2759"/>
<protein>
    <recommendedName>
        <fullName evidence="4">CUE domain-containing protein</fullName>
    </recommendedName>
</protein>
<sequence>MTVSSPTPLLTPAVAKLLGSLSTIAASQLSILILQQPQLPRLLSRALQTLSLAVLSRDWPVEESSKATDSIIRLLENAANSEDPSLAKRLLPTKDATINLCILGNDSYSQRIHNLLPHFIDATISEELLSAAAESCRGSSSDRPSQLSRAVRIADALLRHLPTPVKQQSHSRTPQIGSDQVAAQIKADDIAAAIASKYAELGSSSSADVLSCKVHLLDAASSLLQRYLASGQTNRLATCAVSLTSAAQGPSTSSSDSAQALISLPLLVDLLLARTELASSLRTALSSPASTPAEDQTRQTALAGLQAAQEDTAAAASRANQAGDKTDLGSLGGGWETLLQSLQQERLQERETESSARRRAQSKGKDKVTNIDQPAEVSPSLLGMVEAILPHLAADESRLKTLLSKPKYSGKSDEEVIQMLLDEDTEDGVHSEAAAAPQSAPHPISASASPPPTAPPSKPRRANIFSDQPLDSTRLRWGGNGDSTDQVAPIQPISGSLKSQILARVSAQTAEEEAALRGEEWNPFSTNTTQEVGFEEELDEAEEEDERLNRRRGIAQIGGESGNAREWRRRLEDLSDEEEEEDDDEEQSAAKTLSPSAAAGGAAAERMAERVLILAYSQHGPALFAREASSRKSASRRDLKKELEAKTGKAWDDSLVESWGTMFERNPRKDTLLSSAASHDLLSGGNPNLAPPPTQQRPEGGRDASQRGFGPDRGRGGRMPRGGDRGGSGGGRGGGRGGGAGGGGGEGGGSNRGRGGHSGNDRGAKNKERRGNAARTRGADRKARMMGGPGAGI</sequence>
<feature type="compositionally biased region" description="Acidic residues" evidence="1">
    <location>
        <begin position="574"/>
        <end position="587"/>
    </location>
</feature>
<feature type="compositionally biased region" description="Low complexity" evidence="1">
    <location>
        <begin position="672"/>
        <end position="683"/>
    </location>
</feature>
<dbReference type="AlphaFoldDB" id="A0A316TYM5"/>
<feature type="compositionally biased region" description="Basic and acidic residues" evidence="1">
    <location>
        <begin position="699"/>
        <end position="715"/>
    </location>
</feature>
<feature type="region of interest" description="Disordered" evidence="1">
    <location>
        <begin position="622"/>
        <end position="654"/>
    </location>
</feature>
<evidence type="ECO:0000256" key="1">
    <source>
        <dbReference type="SAM" id="MobiDB-lite"/>
    </source>
</evidence>
<evidence type="ECO:0000313" key="3">
    <source>
        <dbReference type="Proteomes" id="UP000245942"/>
    </source>
</evidence>
<feature type="compositionally biased region" description="Basic and acidic residues" evidence="1">
    <location>
        <begin position="635"/>
        <end position="652"/>
    </location>
</feature>
<proteinExistence type="predicted"/>
<gene>
    <name evidence="2" type="ORF">BCV69DRAFT_314841</name>
</gene>
<dbReference type="GeneID" id="37016885"/>
<dbReference type="Proteomes" id="UP000245942">
    <property type="component" value="Unassembled WGS sequence"/>
</dbReference>
<feature type="compositionally biased region" description="Low complexity" evidence="1">
    <location>
        <begin position="306"/>
        <end position="319"/>
    </location>
</feature>
<feature type="region of interest" description="Disordered" evidence="1">
    <location>
        <begin position="670"/>
        <end position="793"/>
    </location>
</feature>
<evidence type="ECO:0000313" key="2">
    <source>
        <dbReference type="EMBL" id="PWN18322.1"/>
    </source>
</evidence>
<feature type="region of interest" description="Disordered" evidence="1">
    <location>
        <begin position="343"/>
        <end position="374"/>
    </location>
</feature>
<feature type="compositionally biased region" description="Gly residues" evidence="1">
    <location>
        <begin position="717"/>
        <end position="758"/>
    </location>
</feature>
<feature type="compositionally biased region" description="Low complexity" evidence="1">
    <location>
        <begin position="431"/>
        <end position="448"/>
    </location>
</feature>
<feature type="compositionally biased region" description="Acidic residues" evidence="1">
    <location>
        <begin position="533"/>
        <end position="546"/>
    </location>
</feature>
<name>A0A316TYM5_9BASI</name>
<accession>A0A316TYM5</accession>
<organism evidence="2 3">
    <name type="scientific">Pseudomicrostroma glucosiphilum</name>
    <dbReference type="NCBI Taxonomy" id="1684307"/>
    <lineage>
        <taxon>Eukaryota</taxon>
        <taxon>Fungi</taxon>
        <taxon>Dikarya</taxon>
        <taxon>Basidiomycota</taxon>
        <taxon>Ustilaginomycotina</taxon>
        <taxon>Exobasidiomycetes</taxon>
        <taxon>Microstromatales</taxon>
        <taxon>Microstromatales incertae sedis</taxon>
        <taxon>Pseudomicrostroma</taxon>
    </lineage>
</organism>
<dbReference type="EMBL" id="KZ819337">
    <property type="protein sequence ID" value="PWN18322.1"/>
    <property type="molecule type" value="Genomic_DNA"/>
</dbReference>
<feature type="compositionally biased region" description="Basic and acidic residues" evidence="1">
    <location>
        <begin position="346"/>
        <end position="356"/>
    </location>
</feature>
<feature type="compositionally biased region" description="Basic and acidic residues" evidence="1">
    <location>
        <begin position="563"/>
        <end position="573"/>
    </location>
</feature>
<feature type="region of interest" description="Disordered" evidence="1">
    <location>
        <begin position="427"/>
        <end position="490"/>
    </location>
</feature>
<reference evidence="2 3" key="1">
    <citation type="journal article" date="2018" name="Mol. Biol. Evol.">
        <title>Broad Genomic Sampling Reveals a Smut Pathogenic Ancestry of the Fungal Clade Ustilaginomycotina.</title>
        <authorList>
            <person name="Kijpornyongpan T."/>
            <person name="Mondo S.J."/>
            <person name="Barry K."/>
            <person name="Sandor L."/>
            <person name="Lee J."/>
            <person name="Lipzen A."/>
            <person name="Pangilinan J."/>
            <person name="LaButti K."/>
            <person name="Hainaut M."/>
            <person name="Henrissat B."/>
            <person name="Grigoriev I.V."/>
            <person name="Spatafora J.W."/>
            <person name="Aime M.C."/>
        </authorList>
    </citation>
    <scope>NUCLEOTIDE SEQUENCE [LARGE SCALE GENOMIC DNA]</scope>
    <source>
        <strain evidence="2 3">MCA 4718</strain>
    </source>
</reference>
<keyword evidence="3" id="KW-1185">Reference proteome</keyword>
<feature type="region of interest" description="Disordered" evidence="1">
    <location>
        <begin position="513"/>
        <end position="605"/>
    </location>
</feature>
<feature type="compositionally biased region" description="Basic and acidic residues" evidence="1">
    <location>
        <begin position="759"/>
        <end position="783"/>
    </location>
</feature>
<feature type="region of interest" description="Disordered" evidence="1">
    <location>
        <begin position="306"/>
        <end position="330"/>
    </location>
</feature>
<evidence type="ECO:0008006" key="4">
    <source>
        <dbReference type="Google" id="ProtNLM"/>
    </source>
</evidence>
<dbReference type="RefSeq" id="XP_025345482.1">
    <property type="nucleotide sequence ID" value="XM_025495151.1"/>
</dbReference>